<accession>A0A2S9WXX9</accession>
<dbReference type="InterPro" id="IPR008523">
    <property type="entry name" value="DUF805"/>
</dbReference>
<dbReference type="PANTHER" id="PTHR34980">
    <property type="entry name" value="INNER MEMBRANE PROTEIN-RELATED-RELATED"/>
    <property type="match status" value="1"/>
</dbReference>
<feature type="transmembrane region" description="Helical" evidence="1">
    <location>
        <begin position="87"/>
        <end position="107"/>
    </location>
</feature>
<dbReference type="EMBL" id="MQUC01000003">
    <property type="protein sequence ID" value="PRP68315.1"/>
    <property type="molecule type" value="Genomic_DNA"/>
</dbReference>
<sequence length="135" mass="15369">MMDYVKICFKKYADFNGRARRSEYWYFYLFNVLVFLALYIPVIALIVAESELVILPGILLAIYGLGIIIPSLAAVVRRLHDTGRSGWYYLLGFIPLVGRIIILIFTIEDSKPGTNEWGPNPKTVGNDNFENDAFV</sequence>
<protein>
    <recommendedName>
        <fullName evidence="4">DUF805 domain-containing protein</fullName>
    </recommendedName>
</protein>
<reference evidence="2 3" key="1">
    <citation type="submission" date="2016-11" db="EMBL/GenBank/DDBJ databases">
        <title>Trade-off between light-utilization and light-protection in marine flavobacteria.</title>
        <authorList>
            <person name="Kumagai Y."/>
        </authorList>
    </citation>
    <scope>NUCLEOTIDE SEQUENCE [LARGE SCALE GENOMIC DNA]</scope>
    <source>
        <strain evidence="2 3">JCM 17109</strain>
    </source>
</reference>
<dbReference type="PANTHER" id="PTHR34980:SF2">
    <property type="entry name" value="INNER MEMBRANE PROTEIN YHAH-RELATED"/>
    <property type="match status" value="1"/>
</dbReference>
<gene>
    <name evidence="2" type="ORF">BST86_06820</name>
</gene>
<dbReference type="OrthoDB" id="9812349at2"/>
<evidence type="ECO:0008006" key="4">
    <source>
        <dbReference type="Google" id="ProtNLM"/>
    </source>
</evidence>
<evidence type="ECO:0000256" key="1">
    <source>
        <dbReference type="SAM" id="Phobius"/>
    </source>
</evidence>
<dbReference type="AlphaFoldDB" id="A0A2S9WXX9"/>
<dbReference type="Proteomes" id="UP000239532">
    <property type="component" value="Unassembled WGS sequence"/>
</dbReference>
<keyword evidence="1" id="KW-0472">Membrane</keyword>
<organism evidence="2 3">
    <name type="scientific">Nonlabens agnitus</name>
    <dbReference type="NCBI Taxonomy" id="870484"/>
    <lineage>
        <taxon>Bacteria</taxon>
        <taxon>Pseudomonadati</taxon>
        <taxon>Bacteroidota</taxon>
        <taxon>Flavobacteriia</taxon>
        <taxon>Flavobacteriales</taxon>
        <taxon>Flavobacteriaceae</taxon>
        <taxon>Nonlabens</taxon>
    </lineage>
</organism>
<dbReference type="GO" id="GO:0005886">
    <property type="term" value="C:plasma membrane"/>
    <property type="evidence" value="ECO:0007669"/>
    <property type="project" value="TreeGrafter"/>
</dbReference>
<feature type="transmembrane region" description="Helical" evidence="1">
    <location>
        <begin position="53"/>
        <end position="75"/>
    </location>
</feature>
<feature type="transmembrane region" description="Helical" evidence="1">
    <location>
        <begin position="25"/>
        <end position="47"/>
    </location>
</feature>
<evidence type="ECO:0000313" key="2">
    <source>
        <dbReference type="EMBL" id="PRP68315.1"/>
    </source>
</evidence>
<keyword evidence="1" id="KW-1133">Transmembrane helix</keyword>
<evidence type="ECO:0000313" key="3">
    <source>
        <dbReference type="Proteomes" id="UP000239532"/>
    </source>
</evidence>
<proteinExistence type="predicted"/>
<keyword evidence="3" id="KW-1185">Reference proteome</keyword>
<keyword evidence="1" id="KW-0812">Transmembrane</keyword>
<name>A0A2S9WXX9_9FLAO</name>
<comment type="caution">
    <text evidence="2">The sequence shown here is derived from an EMBL/GenBank/DDBJ whole genome shotgun (WGS) entry which is preliminary data.</text>
</comment>
<dbReference type="Pfam" id="PF05656">
    <property type="entry name" value="DUF805"/>
    <property type="match status" value="1"/>
</dbReference>